<evidence type="ECO:0000313" key="1">
    <source>
        <dbReference type="EMBL" id="PLC45139.1"/>
    </source>
</evidence>
<proteinExistence type="predicted"/>
<dbReference type="RefSeq" id="WP_014566737.1">
    <property type="nucleotide sequence ID" value="NC_010999.1"/>
</dbReference>
<dbReference type="EMBL" id="PKQJ01000025">
    <property type="protein sequence ID" value="PLC45139.1"/>
    <property type="molecule type" value="Genomic_DNA"/>
</dbReference>
<dbReference type="Proteomes" id="UP000234512">
    <property type="component" value="Unassembled WGS sequence"/>
</dbReference>
<comment type="caution">
    <text evidence="1">The sequence shown here is derived from an EMBL/GenBank/DDBJ whole genome shotgun (WGS) entry which is preliminary data.</text>
</comment>
<gene>
    <name evidence="1" type="ORF">C0Q90_14320</name>
</gene>
<dbReference type="KEGG" id="lcs:LCBD_0612"/>
<name>A0AB36X7S4_LACPA</name>
<reference evidence="1 2" key="1">
    <citation type="journal article" date="2018" name="Genome Announc.">
        <title>Draft Genome Sequence of Lactobacillus paracasei DUP 13076, Which Exhibits Potent Antipathogenic Effects against Salmonella enterica Serovars Enteritidis, Typhimurium, and Heidelberg.</title>
        <authorList>
            <person name="Muyyarikkandy M.S."/>
            <person name="Alqahtani F.H."/>
            <person name="Mandoiu I."/>
            <person name="Amalaradjou M.A."/>
        </authorList>
    </citation>
    <scope>NUCLEOTIDE SEQUENCE [LARGE SCALE GENOMIC DNA]</scope>
    <source>
        <strain evidence="1 2">DUP 13076</strain>
    </source>
</reference>
<protein>
    <submittedName>
        <fullName evidence="1">Uncharacterized protein</fullName>
    </submittedName>
</protein>
<accession>A0AB36X7S4</accession>
<evidence type="ECO:0000313" key="2">
    <source>
        <dbReference type="Proteomes" id="UP000234512"/>
    </source>
</evidence>
<dbReference type="AlphaFoldDB" id="A0AB36X7S4"/>
<organism evidence="1 2">
    <name type="scientific">Lacticaseibacillus paracasei</name>
    <name type="common">Lactobacillus paracasei</name>
    <dbReference type="NCBI Taxonomy" id="1597"/>
    <lineage>
        <taxon>Bacteria</taxon>
        <taxon>Bacillati</taxon>
        <taxon>Bacillota</taxon>
        <taxon>Bacilli</taxon>
        <taxon>Lactobacillales</taxon>
        <taxon>Lactobacillaceae</taxon>
        <taxon>Lacticaseibacillus</taxon>
    </lineage>
</organism>
<sequence>MPYLLGLSRAGDENGWVLPFRCIMLPRSDLILAAGRCLKRVGGAGAPRFSALAEEAFFAVARLLYALRL</sequence>